<protein>
    <recommendedName>
        <fullName evidence="8">Carbohydrate kinase FGGY C-terminal domain-containing protein</fullName>
    </recommendedName>
</protein>
<dbReference type="InterPro" id="IPR018485">
    <property type="entry name" value="FGGY_C"/>
</dbReference>
<dbReference type="GO" id="GO:0019150">
    <property type="term" value="F:D-ribulokinase activity"/>
    <property type="evidence" value="ECO:0007669"/>
    <property type="project" value="EnsemblFungi"/>
</dbReference>
<evidence type="ECO:0000313" key="6">
    <source>
        <dbReference type="EMBL" id="EDO15042.1"/>
    </source>
</evidence>
<name>A7TRS0_VANPO</name>
<dbReference type="InterPro" id="IPR018484">
    <property type="entry name" value="FGGY_N"/>
</dbReference>
<dbReference type="STRING" id="436907.A7TRS0"/>
<dbReference type="SUPFAM" id="SSF53067">
    <property type="entry name" value="Actin-like ATPase domain"/>
    <property type="match status" value="2"/>
</dbReference>
<comment type="similarity">
    <text evidence="1">Belongs to the FGGY kinase family.</text>
</comment>
<dbReference type="Gene3D" id="3.30.420.40">
    <property type="match status" value="1"/>
</dbReference>
<gene>
    <name evidence="6" type="ORF">Kpol_392p9</name>
</gene>
<dbReference type="GO" id="GO:0005737">
    <property type="term" value="C:cytoplasm"/>
    <property type="evidence" value="ECO:0007669"/>
    <property type="project" value="TreeGrafter"/>
</dbReference>
<dbReference type="KEGG" id="vpo:Kpol_392p9"/>
<evidence type="ECO:0000259" key="4">
    <source>
        <dbReference type="Pfam" id="PF00370"/>
    </source>
</evidence>
<evidence type="ECO:0000256" key="1">
    <source>
        <dbReference type="ARBA" id="ARBA00009156"/>
    </source>
</evidence>
<dbReference type="RefSeq" id="XP_001642900.1">
    <property type="nucleotide sequence ID" value="XM_001642850.1"/>
</dbReference>
<evidence type="ECO:0000256" key="3">
    <source>
        <dbReference type="ARBA" id="ARBA00022777"/>
    </source>
</evidence>
<dbReference type="eggNOG" id="KOG2517">
    <property type="taxonomic scope" value="Eukaryota"/>
</dbReference>
<dbReference type="InterPro" id="IPR006003">
    <property type="entry name" value="FGGY_RbtK-like"/>
</dbReference>
<dbReference type="Proteomes" id="UP000000267">
    <property type="component" value="Unassembled WGS sequence"/>
</dbReference>
<evidence type="ECO:0000259" key="5">
    <source>
        <dbReference type="Pfam" id="PF02782"/>
    </source>
</evidence>
<dbReference type="FunCoup" id="A7TRS0">
    <property type="interactions" value="318"/>
</dbReference>
<dbReference type="Pfam" id="PF00370">
    <property type="entry name" value="FGGY_N"/>
    <property type="match status" value="1"/>
</dbReference>
<evidence type="ECO:0000256" key="2">
    <source>
        <dbReference type="ARBA" id="ARBA00022679"/>
    </source>
</evidence>
<feature type="domain" description="Carbohydrate kinase FGGY C-terminal" evidence="5">
    <location>
        <begin position="305"/>
        <end position="516"/>
    </location>
</feature>
<reference evidence="6 7" key="1">
    <citation type="journal article" date="2007" name="Proc. Natl. Acad. Sci. U.S.A.">
        <title>Independent sorting-out of thousands of duplicated gene pairs in two yeast species descended from a whole-genome duplication.</title>
        <authorList>
            <person name="Scannell D.R."/>
            <person name="Frank A.C."/>
            <person name="Conant G.C."/>
            <person name="Byrne K.P."/>
            <person name="Woolfit M."/>
            <person name="Wolfe K.H."/>
        </authorList>
    </citation>
    <scope>NUCLEOTIDE SEQUENCE [LARGE SCALE GENOMIC DNA]</scope>
    <source>
        <strain evidence="7">ATCC 22028 / DSM 70294 / BCRC 21397 / CBS 2163 / NBRC 10782 / NRRL Y-8283 / UCD 57-17</strain>
    </source>
</reference>
<evidence type="ECO:0000313" key="7">
    <source>
        <dbReference type="Proteomes" id="UP000000267"/>
    </source>
</evidence>
<keyword evidence="3" id="KW-0418">Kinase</keyword>
<proteinExistence type="inferred from homology"/>
<dbReference type="InterPro" id="IPR043129">
    <property type="entry name" value="ATPase_NBD"/>
</dbReference>
<dbReference type="PANTHER" id="PTHR43435:SF4">
    <property type="entry name" value="FGGY CARBOHYDRATE KINASE DOMAIN-CONTAINING PROTEIN"/>
    <property type="match status" value="1"/>
</dbReference>
<feature type="domain" description="Carbohydrate kinase FGGY N-terminal" evidence="4">
    <location>
        <begin position="4"/>
        <end position="276"/>
    </location>
</feature>
<dbReference type="OMA" id="HKAMWHE"/>
<keyword evidence="7" id="KW-1185">Reference proteome</keyword>
<dbReference type="HOGENOM" id="CLU_009281_10_1_1"/>
<dbReference type="CDD" id="cd07782">
    <property type="entry name" value="ASKHA_NBD_FGGY_D-RBK"/>
    <property type="match status" value="1"/>
</dbReference>
<dbReference type="EMBL" id="DS480486">
    <property type="protein sequence ID" value="EDO15042.1"/>
    <property type="molecule type" value="Genomic_DNA"/>
</dbReference>
<dbReference type="OrthoDB" id="203824at2759"/>
<dbReference type="Gene3D" id="1.20.58.2240">
    <property type="match status" value="1"/>
</dbReference>
<keyword evidence="2" id="KW-0808">Transferase</keyword>
<evidence type="ECO:0008006" key="8">
    <source>
        <dbReference type="Google" id="ProtNLM"/>
    </source>
</evidence>
<dbReference type="PhylomeDB" id="A7TRS0"/>
<dbReference type="PANTHER" id="PTHR43435">
    <property type="entry name" value="RIBULOKINASE"/>
    <property type="match status" value="1"/>
</dbReference>
<dbReference type="NCBIfam" id="TIGR01315">
    <property type="entry name" value="5C_CHO_kinase"/>
    <property type="match status" value="1"/>
</dbReference>
<dbReference type="InParanoid" id="A7TRS0"/>
<dbReference type="AlphaFoldDB" id="A7TRS0"/>
<accession>A7TRS0</accession>
<dbReference type="Pfam" id="PF02782">
    <property type="entry name" value="FGGY_C"/>
    <property type="match status" value="1"/>
</dbReference>
<dbReference type="GeneID" id="5543089"/>
<dbReference type="GO" id="GO:0019321">
    <property type="term" value="P:pentose metabolic process"/>
    <property type="evidence" value="ECO:0007669"/>
    <property type="project" value="EnsemblFungi"/>
</dbReference>
<sequence>MNHYIGVDVGTGSVRACVINDKGEILSLRSKDITKEELKPNYITQSSREIWQCICECVNYVLQESQIIPSSVLGIGFDATCSLVVIDKETQQEVGVGPNFEDDNRNIILWMDHRAVKETDEINATGDKCLKYVGGKMSVEMELPKIKWLKNNLADGVFSNCKFFDLVDYLTYKATDKDVRSFSSTVCKQGLLPLGVEGSDIGWSKEFFTKIDLDELSSDNFSAIGGSIHSEQLENNIRSVGEYVGHLSEISAKELGLPTTCIVGSGIIDAYAGWVGTVAAKVEEIGTINNDDDASSKLDSSIGNLAVIAGTSTCHITLSSKPIFVNGIWGPYRDVLSHNFWCAEGGQSCTGALLEHILTTHPAYPELHEQCEKHSVGSFEFLNNRLAELQKENSARSIISLGKHFFLYGDYHGNRSPISDESMRAAIIGQSMDTSIDSLAIMYLSACEFISQQSRQIISELVKAGHTIKKIYMSGGQARNQLLMRLLADCTGLPVVIPRYIDASVIFGSAILGAVAVDAYNIKHLDGNKNWDHGKTLWNKMCKLTPPGTVINPNAVNHPDRVLLNAKYKIFLDMAETQRKYRRQIDEIEASFNE</sequence>
<organism evidence="7">
    <name type="scientific">Vanderwaltozyma polyspora (strain ATCC 22028 / DSM 70294 / BCRC 21397 / CBS 2163 / NBRC 10782 / NRRL Y-8283 / UCD 57-17)</name>
    <name type="common">Kluyveromyces polysporus</name>
    <dbReference type="NCBI Taxonomy" id="436907"/>
    <lineage>
        <taxon>Eukaryota</taxon>
        <taxon>Fungi</taxon>
        <taxon>Dikarya</taxon>
        <taxon>Ascomycota</taxon>
        <taxon>Saccharomycotina</taxon>
        <taxon>Saccharomycetes</taxon>
        <taxon>Saccharomycetales</taxon>
        <taxon>Saccharomycetaceae</taxon>
        <taxon>Vanderwaltozyma</taxon>
    </lineage>
</organism>